<dbReference type="PROSITE" id="PS00115">
    <property type="entry name" value="RNA_POL_II_REPEAT"/>
    <property type="match status" value="1"/>
</dbReference>
<evidence type="ECO:0000256" key="2">
    <source>
        <dbReference type="ARBA" id="ARBA00006460"/>
    </source>
</evidence>
<dbReference type="OrthoDB" id="270392at2759"/>
<keyword evidence="16" id="KW-1185">Reference proteome</keyword>
<accession>A0A8B8GJG8</accession>
<feature type="domain" description="RNA polymerase Rpb1" evidence="15">
    <location>
        <begin position="12"/>
        <end position="314"/>
    </location>
</feature>
<keyword evidence="7" id="KW-0548">Nucleotidyltransferase</keyword>
<evidence type="ECO:0000313" key="17">
    <source>
        <dbReference type="RefSeq" id="XP_025422627.1"/>
    </source>
</evidence>
<keyword evidence="5" id="KW-0597">Phosphoprotein</keyword>
<keyword evidence="4" id="KW-0240">DNA-directed RNA polymerase</keyword>
<dbReference type="InterPro" id="IPR007080">
    <property type="entry name" value="RNA_pol_Rpb1_1"/>
</dbReference>
<comment type="subcellular location">
    <subcellularLocation>
        <location evidence="1">Nucleus</location>
    </subcellularLocation>
</comment>
<keyword evidence="6" id="KW-0808">Transferase</keyword>
<keyword evidence="12" id="KW-0804">Transcription</keyword>
<dbReference type="GO" id="GO:0046872">
    <property type="term" value="F:metal ion binding"/>
    <property type="evidence" value="ECO:0007669"/>
    <property type="project" value="UniProtKB-KW"/>
</dbReference>
<feature type="compositionally biased region" description="Low complexity" evidence="14">
    <location>
        <begin position="377"/>
        <end position="471"/>
    </location>
</feature>
<evidence type="ECO:0000256" key="10">
    <source>
        <dbReference type="ARBA" id="ARBA00022833"/>
    </source>
</evidence>
<dbReference type="Proteomes" id="UP000694846">
    <property type="component" value="Unplaced"/>
</dbReference>
<evidence type="ECO:0000256" key="6">
    <source>
        <dbReference type="ARBA" id="ARBA00022679"/>
    </source>
</evidence>
<keyword evidence="10" id="KW-0862">Zinc</keyword>
<dbReference type="RefSeq" id="XP_025422627.1">
    <property type="nucleotide sequence ID" value="XM_025566842.1"/>
</dbReference>
<dbReference type="InterPro" id="IPR045867">
    <property type="entry name" value="DNA-dir_RpoC_beta_prime"/>
</dbReference>
<sequence>MDYFLSKPGELINIGIINPEKLRSMSSTPGGIRKTVIIDDIGNPLYFGHLDPRQGPIDYFSRCQTCSKSWINCNGHLGHIELVRPVFRVKYFYWLIRILHCVCFRCSRLLVSPNDPRVKDIFSKRVIDSNERLLLLYDLCINIDICDGGENNLERNSLEEGSSDSWAPYSSHQGCGAYQPRIWRSGFDLMVKWKVPNSPEEEGKQTLTAERVRKVMMYVPDEDYTAMGFDLGRIHPLWLIITVLPVPPINGVTAINFFEFNRDYDNVIKEVCSIINLNNEIIRNEKPEFRNNEDSDLILAQIVKSIEFHVASMFQDLPNTDRLGTLSCSRNLVTTLCEPSNSSSFVRTYYTRSTTLSIGSSKSSMYDLPEVSYSPLSPIVPGSSSSGPQSPRSMDLRGSYSIDNINNNNIAPSPSYSPSSPSYSPMSSAYSPSTFPSCSPTSSSCSPVTSASRSPVTPSSRSPVTSRSSSPIPDDDL</sequence>
<evidence type="ECO:0000256" key="7">
    <source>
        <dbReference type="ARBA" id="ARBA00022695"/>
    </source>
</evidence>
<dbReference type="PANTHER" id="PTHR19376:SF37">
    <property type="entry name" value="DNA-DIRECTED RNA POLYMERASE II SUBUNIT RPB1"/>
    <property type="match status" value="1"/>
</dbReference>
<evidence type="ECO:0000256" key="11">
    <source>
        <dbReference type="ARBA" id="ARBA00023125"/>
    </source>
</evidence>
<evidence type="ECO:0000256" key="8">
    <source>
        <dbReference type="ARBA" id="ARBA00022723"/>
    </source>
</evidence>
<dbReference type="GO" id="GO:0006366">
    <property type="term" value="P:transcription by RNA polymerase II"/>
    <property type="evidence" value="ECO:0007669"/>
    <property type="project" value="InterPro"/>
</dbReference>
<dbReference type="SUPFAM" id="SSF64484">
    <property type="entry name" value="beta and beta-prime subunits of DNA dependent RNA-polymerase"/>
    <property type="match status" value="1"/>
</dbReference>
<proteinExistence type="inferred from homology"/>
<evidence type="ECO:0000256" key="12">
    <source>
        <dbReference type="ARBA" id="ARBA00023163"/>
    </source>
</evidence>
<evidence type="ECO:0000256" key="4">
    <source>
        <dbReference type="ARBA" id="ARBA00022478"/>
    </source>
</evidence>
<evidence type="ECO:0000256" key="9">
    <source>
        <dbReference type="ARBA" id="ARBA00022737"/>
    </source>
</evidence>
<evidence type="ECO:0000256" key="5">
    <source>
        <dbReference type="ARBA" id="ARBA00022553"/>
    </source>
</evidence>
<dbReference type="GO" id="GO:0003677">
    <property type="term" value="F:DNA binding"/>
    <property type="evidence" value="ECO:0007669"/>
    <property type="project" value="UniProtKB-KW"/>
</dbReference>
<evidence type="ECO:0000256" key="13">
    <source>
        <dbReference type="ARBA" id="ARBA00023242"/>
    </source>
</evidence>
<dbReference type="InterPro" id="IPR044893">
    <property type="entry name" value="RNA_pol_Rpb1_clamp_domain"/>
</dbReference>
<comment type="similarity">
    <text evidence="2">Belongs to the RNA polymerase beta' chain family.</text>
</comment>
<keyword evidence="13" id="KW-0539">Nucleus</keyword>
<dbReference type="InterPro" id="IPR000684">
    <property type="entry name" value="RNA_pol_II_repeat_euk"/>
</dbReference>
<dbReference type="Pfam" id="PF04997">
    <property type="entry name" value="RNA_pol_Rpb1_1"/>
    <property type="match status" value="1"/>
</dbReference>
<evidence type="ECO:0000313" key="16">
    <source>
        <dbReference type="Proteomes" id="UP000694846"/>
    </source>
</evidence>
<dbReference type="GO" id="GO:0005665">
    <property type="term" value="C:RNA polymerase II, core complex"/>
    <property type="evidence" value="ECO:0007669"/>
    <property type="project" value="TreeGrafter"/>
</dbReference>
<protein>
    <recommendedName>
        <fullName evidence="3">DNA-directed RNA polymerase</fullName>
        <ecNumber evidence="3">2.7.7.6</ecNumber>
    </recommendedName>
</protein>
<name>A0A8B8GJG8_9HEMI</name>
<keyword evidence="8" id="KW-0479">Metal-binding</keyword>
<evidence type="ECO:0000256" key="14">
    <source>
        <dbReference type="SAM" id="MobiDB-lite"/>
    </source>
</evidence>
<dbReference type="EC" id="2.7.7.6" evidence="3"/>
<dbReference type="PANTHER" id="PTHR19376">
    <property type="entry name" value="DNA-DIRECTED RNA POLYMERASE"/>
    <property type="match status" value="1"/>
</dbReference>
<keyword evidence="11" id="KW-0238">DNA-binding</keyword>
<dbReference type="GeneID" id="112692233"/>
<reference evidence="17" key="1">
    <citation type="submission" date="2025-08" db="UniProtKB">
        <authorList>
            <consortium name="RefSeq"/>
        </authorList>
    </citation>
    <scope>IDENTIFICATION</scope>
    <source>
        <tissue evidence="17">Whole body</tissue>
    </source>
</reference>
<organism evidence="16 17">
    <name type="scientific">Sipha flava</name>
    <name type="common">yellow sugarcane aphid</name>
    <dbReference type="NCBI Taxonomy" id="143950"/>
    <lineage>
        <taxon>Eukaryota</taxon>
        <taxon>Metazoa</taxon>
        <taxon>Ecdysozoa</taxon>
        <taxon>Arthropoda</taxon>
        <taxon>Hexapoda</taxon>
        <taxon>Insecta</taxon>
        <taxon>Pterygota</taxon>
        <taxon>Neoptera</taxon>
        <taxon>Paraneoptera</taxon>
        <taxon>Hemiptera</taxon>
        <taxon>Sternorrhyncha</taxon>
        <taxon>Aphidomorpha</taxon>
        <taxon>Aphidoidea</taxon>
        <taxon>Aphididae</taxon>
        <taxon>Sipha</taxon>
    </lineage>
</organism>
<evidence type="ECO:0000256" key="1">
    <source>
        <dbReference type="ARBA" id="ARBA00004123"/>
    </source>
</evidence>
<dbReference type="AlphaFoldDB" id="A0A8B8GJG8"/>
<gene>
    <name evidence="17" type="primary">LOC112692233</name>
</gene>
<dbReference type="Gene3D" id="4.10.860.120">
    <property type="entry name" value="RNA polymerase II, clamp domain"/>
    <property type="match status" value="1"/>
</dbReference>
<feature type="region of interest" description="Disordered" evidence="14">
    <location>
        <begin position="377"/>
        <end position="477"/>
    </location>
</feature>
<evidence type="ECO:0000259" key="15">
    <source>
        <dbReference type="Pfam" id="PF04997"/>
    </source>
</evidence>
<evidence type="ECO:0000256" key="3">
    <source>
        <dbReference type="ARBA" id="ARBA00012418"/>
    </source>
</evidence>
<dbReference type="GO" id="GO:0003899">
    <property type="term" value="F:DNA-directed RNA polymerase activity"/>
    <property type="evidence" value="ECO:0007669"/>
    <property type="project" value="UniProtKB-EC"/>
</dbReference>
<keyword evidence="9" id="KW-0677">Repeat</keyword>